<organism evidence="6 7">
    <name type="scientific">Candidatus Kerfeldbacteria bacterium RIFCSPHIGHO2_12_FULL_48_17</name>
    <dbReference type="NCBI Taxonomy" id="1798542"/>
    <lineage>
        <taxon>Bacteria</taxon>
        <taxon>Candidatus Kerfeldiibacteriota</taxon>
    </lineage>
</organism>
<dbReference type="PANTHER" id="PTHR33823:SF4">
    <property type="entry name" value="GENERAL STRESS PROTEIN 16O"/>
    <property type="match status" value="1"/>
</dbReference>
<keyword evidence="1" id="KW-0479">Metal-binding</keyword>
<evidence type="ECO:0000256" key="3">
    <source>
        <dbReference type="ARBA" id="ARBA00022833"/>
    </source>
</evidence>
<evidence type="ECO:0000256" key="1">
    <source>
        <dbReference type="ARBA" id="ARBA00022723"/>
    </source>
</evidence>
<keyword evidence="3" id="KW-0862">Zinc</keyword>
<dbReference type="GO" id="GO:0008270">
    <property type="term" value="F:zinc ion binding"/>
    <property type="evidence" value="ECO:0007669"/>
    <property type="project" value="UniProtKB-KW"/>
</dbReference>
<dbReference type="Proteomes" id="UP000176952">
    <property type="component" value="Unassembled WGS sequence"/>
</dbReference>
<protein>
    <recommendedName>
        <fullName evidence="5">Zinc finger DksA/TraR C4-type domain-containing protein</fullName>
    </recommendedName>
</protein>
<gene>
    <name evidence="6" type="ORF">A3F54_03810</name>
</gene>
<dbReference type="STRING" id="1798542.A3F54_03810"/>
<evidence type="ECO:0000259" key="5">
    <source>
        <dbReference type="Pfam" id="PF01258"/>
    </source>
</evidence>
<dbReference type="PANTHER" id="PTHR33823">
    <property type="entry name" value="RNA POLYMERASE-BINDING TRANSCRIPTION FACTOR DKSA-RELATED"/>
    <property type="match status" value="1"/>
</dbReference>
<feature type="domain" description="Zinc finger DksA/TraR C4-type" evidence="5">
    <location>
        <begin position="93"/>
        <end position="122"/>
    </location>
</feature>
<dbReference type="Pfam" id="PF01258">
    <property type="entry name" value="zf-dskA_traR"/>
    <property type="match status" value="1"/>
</dbReference>
<accession>A0A1G2B662</accession>
<evidence type="ECO:0000313" key="7">
    <source>
        <dbReference type="Proteomes" id="UP000176952"/>
    </source>
</evidence>
<dbReference type="PROSITE" id="PS51128">
    <property type="entry name" value="ZF_DKSA_2"/>
    <property type="match status" value="1"/>
</dbReference>
<dbReference type="EMBL" id="MHKD01000017">
    <property type="protein sequence ID" value="OGY84196.1"/>
    <property type="molecule type" value="Genomic_DNA"/>
</dbReference>
<dbReference type="InterPro" id="IPR020458">
    <property type="entry name" value="Znf_DskA_TraR_CS"/>
</dbReference>
<dbReference type="PROSITE" id="PS01102">
    <property type="entry name" value="ZF_DKSA_1"/>
    <property type="match status" value="1"/>
</dbReference>
<sequence length="124" mass="13431">MDSKQLEDIKKNLLAEKKRMEAALGSVSAPDKGEHVPGNYEAKFPNYGDDPATELEDNSPNEVADFQNNLTVTSDLSEEVARINAALVKIDAGTYGVCEKCGKAIDPKRLKAYPAAAHCMDCSK</sequence>
<dbReference type="Gene3D" id="1.20.120.910">
    <property type="entry name" value="DksA, coiled-coil domain"/>
    <property type="match status" value="1"/>
</dbReference>
<comment type="caution">
    <text evidence="6">The sequence shown here is derived from an EMBL/GenBank/DDBJ whole genome shotgun (WGS) entry which is preliminary data.</text>
</comment>
<keyword evidence="2" id="KW-0863">Zinc-finger</keyword>
<dbReference type="SUPFAM" id="SSF57716">
    <property type="entry name" value="Glucocorticoid receptor-like (DNA-binding domain)"/>
    <property type="match status" value="1"/>
</dbReference>
<evidence type="ECO:0000256" key="2">
    <source>
        <dbReference type="ARBA" id="ARBA00022771"/>
    </source>
</evidence>
<evidence type="ECO:0000256" key="4">
    <source>
        <dbReference type="PROSITE-ProRule" id="PRU00510"/>
    </source>
</evidence>
<proteinExistence type="predicted"/>
<name>A0A1G2B662_9BACT</name>
<dbReference type="InterPro" id="IPR000962">
    <property type="entry name" value="Znf_DskA_TraR"/>
</dbReference>
<evidence type="ECO:0000313" key="6">
    <source>
        <dbReference type="EMBL" id="OGY84196.1"/>
    </source>
</evidence>
<reference evidence="6 7" key="1">
    <citation type="journal article" date="2016" name="Nat. Commun.">
        <title>Thousands of microbial genomes shed light on interconnected biogeochemical processes in an aquifer system.</title>
        <authorList>
            <person name="Anantharaman K."/>
            <person name="Brown C.T."/>
            <person name="Hug L.A."/>
            <person name="Sharon I."/>
            <person name="Castelle C.J."/>
            <person name="Probst A.J."/>
            <person name="Thomas B.C."/>
            <person name="Singh A."/>
            <person name="Wilkins M.J."/>
            <person name="Karaoz U."/>
            <person name="Brodie E.L."/>
            <person name="Williams K.H."/>
            <person name="Hubbard S.S."/>
            <person name="Banfield J.F."/>
        </authorList>
    </citation>
    <scope>NUCLEOTIDE SEQUENCE [LARGE SCALE GENOMIC DNA]</scope>
</reference>
<dbReference type="AlphaFoldDB" id="A0A1G2B662"/>
<feature type="zinc finger region" description="dksA C4-type" evidence="4">
    <location>
        <begin position="98"/>
        <end position="122"/>
    </location>
</feature>